<evidence type="ECO:0000256" key="2">
    <source>
        <dbReference type="SAM" id="SignalP"/>
    </source>
</evidence>
<dbReference type="Gene3D" id="3.40.30.10">
    <property type="entry name" value="Glutaredoxin"/>
    <property type="match status" value="1"/>
</dbReference>
<organism evidence="4 5">
    <name type="scientific">Nibrella saemangeumensis</name>
    <dbReference type="NCBI Taxonomy" id="1084526"/>
    <lineage>
        <taxon>Bacteria</taxon>
        <taxon>Pseudomonadati</taxon>
        <taxon>Bacteroidota</taxon>
        <taxon>Cytophagia</taxon>
        <taxon>Cytophagales</taxon>
        <taxon>Spirosomataceae</taxon>
        <taxon>Nibrella</taxon>
    </lineage>
</organism>
<feature type="domain" description="Spermatogenesis-associated protein 20-like TRX" evidence="3">
    <location>
        <begin position="33"/>
        <end position="116"/>
    </location>
</feature>
<name>A0ABP8ND25_9BACT</name>
<evidence type="ECO:0000313" key="5">
    <source>
        <dbReference type="Proteomes" id="UP001501175"/>
    </source>
</evidence>
<accession>A0ABP8ND25</accession>
<dbReference type="Proteomes" id="UP001501175">
    <property type="component" value="Unassembled WGS sequence"/>
</dbReference>
<sequence length="196" mass="22308">MDLIMNRIFLFALALLFTVSASYSQSNSAPGAKKIKWLTIEEAYALNKKNPKKFVIDVYTNWCGWCKVMDKNTFTAPAIIDFVNENFYPVKLNAEQREDITLGEHTFKYMASGSSGVHELAAGLLQNKLSYPSTVFMDEQFQLIQPVAGYMEPRIFHQVITYFAGNYHNKEPFDQFKTGTYVTDFKPAMPGVVKPD</sequence>
<keyword evidence="5" id="KW-1185">Reference proteome</keyword>
<dbReference type="InterPro" id="IPR036249">
    <property type="entry name" value="Thioredoxin-like_sf"/>
</dbReference>
<feature type="signal peptide" evidence="2">
    <location>
        <begin position="1"/>
        <end position="24"/>
    </location>
</feature>
<dbReference type="InterPro" id="IPR004879">
    <property type="entry name" value="Ssp411-like_TRX"/>
</dbReference>
<keyword evidence="1" id="KW-0676">Redox-active center</keyword>
<dbReference type="InterPro" id="IPR017937">
    <property type="entry name" value="Thioredoxin_CS"/>
</dbReference>
<feature type="chain" id="PRO_5045948542" description="Spermatogenesis-associated protein 20-like TRX domain-containing protein" evidence="2">
    <location>
        <begin position="25"/>
        <end position="196"/>
    </location>
</feature>
<evidence type="ECO:0000256" key="1">
    <source>
        <dbReference type="ARBA" id="ARBA00023284"/>
    </source>
</evidence>
<dbReference type="EMBL" id="BAABHD010000075">
    <property type="protein sequence ID" value="GAA4463843.1"/>
    <property type="molecule type" value="Genomic_DNA"/>
</dbReference>
<dbReference type="Pfam" id="PF03190">
    <property type="entry name" value="Thioredox_DsbH"/>
    <property type="match status" value="1"/>
</dbReference>
<keyword evidence="2" id="KW-0732">Signal</keyword>
<gene>
    <name evidence="4" type="ORF">GCM10023189_42340</name>
</gene>
<protein>
    <recommendedName>
        <fullName evidence="3">Spermatogenesis-associated protein 20-like TRX domain-containing protein</fullName>
    </recommendedName>
</protein>
<proteinExistence type="predicted"/>
<evidence type="ECO:0000313" key="4">
    <source>
        <dbReference type="EMBL" id="GAA4463843.1"/>
    </source>
</evidence>
<comment type="caution">
    <text evidence="4">The sequence shown here is derived from an EMBL/GenBank/DDBJ whole genome shotgun (WGS) entry which is preliminary data.</text>
</comment>
<dbReference type="PROSITE" id="PS00194">
    <property type="entry name" value="THIOREDOXIN_1"/>
    <property type="match status" value="1"/>
</dbReference>
<reference evidence="5" key="1">
    <citation type="journal article" date="2019" name="Int. J. Syst. Evol. Microbiol.">
        <title>The Global Catalogue of Microorganisms (GCM) 10K type strain sequencing project: providing services to taxonomists for standard genome sequencing and annotation.</title>
        <authorList>
            <consortium name="The Broad Institute Genomics Platform"/>
            <consortium name="The Broad Institute Genome Sequencing Center for Infectious Disease"/>
            <person name="Wu L."/>
            <person name="Ma J."/>
        </authorList>
    </citation>
    <scope>NUCLEOTIDE SEQUENCE [LARGE SCALE GENOMIC DNA]</scope>
    <source>
        <strain evidence="5">JCM 17927</strain>
    </source>
</reference>
<evidence type="ECO:0000259" key="3">
    <source>
        <dbReference type="Pfam" id="PF03190"/>
    </source>
</evidence>
<dbReference type="SUPFAM" id="SSF52833">
    <property type="entry name" value="Thioredoxin-like"/>
    <property type="match status" value="1"/>
</dbReference>